<protein>
    <submittedName>
        <fullName evidence="2">Uncharacterized protein</fullName>
    </submittedName>
</protein>
<organism evidence="2 3">
    <name type="scientific">Sphingomonas faeni</name>
    <dbReference type="NCBI Taxonomy" id="185950"/>
    <lineage>
        <taxon>Bacteria</taxon>
        <taxon>Pseudomonadati</taxon>
        <taxon>Pseudomonadota</taxon>
        <taxon>Alphaproteobacteria</taxon>
        <taxon>Sphingomonadales</taxon>
        <taxon>Sphingomonadaceae</taxon>
        <taxon>Sphingomonas</taxon>
    </lineage>
</organism>
<feature type="chain" id="PRO_5015557188" evidence="1">
    <location>
        <begin position="24"/>
        <end position="69"/>
    </location>
</feature>
<evidence type="ECO:0000313" key="3">
    <source>
        <dbReference type="Proteomes" id="UP000244013"/>
    </source>
</evidence>
<dbReference type="GeneID" id="91006525"/>
<dbReference type="AlphaFoldDB" id="A0A2T5U341"/>
<accession>A0A2T5U341</accession>
<dbReference type="OrthoDB" id="7508620at2"/>
<feature type="signal peptide" evidence="1">
    <location>
        <begin position="1"/>
        <end position="23"/>
    </location>
</feature>
<name>A0A2T5U341_9SPHN</name>
<evidence type="ECO:0000256" key="1">
    <source>
        <dbReference type="SAM" id="SignalP"/>
    </source>
</evidence>
<proteinExistence type="predicted"/>
<sequence length="69" mass="7090">MGFSRLFRSRWAALFWSAGIVWTAYDVASDAPEPAATNAASGNTVEQPTDAAGAAFNADDLAILANAAG</sequence>
<evidence type="ECO:0000313" key="2">
    <source>
        <dbReference type="EMBL" id="PTW45932.1"/>
    </source>
</evidence>
<dbReference type="EMBL" id="QAYE01000006">
    <property type="protein sequence ID" value="PTW45932.1"/>
    <property type="molecule type" value="Genomic_DNA"/>
</dbReference>
<reference evidence="2 3" key="1">
    <citation type="submission" date="2018-04" db="EMBL/GenBank/DDBJ databases">
        <title>Genomic Encyclopedia of Type Strains, Phase III (KMG-III): the genomes of soil and plant-associated and newly described type strains.</title>
        <authorList>
            <person name="Whitman W."/>
        </authorList>
    </citation>
    <scope>NUCLEOTIDE SEQUENCE [LARGE SCALE GENOMIC DNA]</scope>
    <source>
        <strain evidence="2 3">MA-olki</strain>
    </source>
</reference>
<gene>
    <name evidence="2" type="ORF">C8J25_106184</name>
</gene>
<keyword evidence="1" id="KW-0732">Signal</keyword>
<dbReference type="RefSeq" id="WP_107954716.1">
    <property type="nucleotide sequence ID" value="NZ_QAYE01000006.1"/>
</dbReference>
<dbReference type="Proteomes" id="UP000244013">
    <property type="component" value="Unassembled WGS sequence"/>
</dbReference>
<comment type="caution">
    <text evidence="2">The sequence shown here is derived from an EMBL/GenBank/DDBJ whole genome shotgun (WGS) entry which is preliminary data.</text>
</comment>